<dbReference type="AlphaFoldDB" id="A0A5N6ZFJ5"/>
<keyword evidence="1" id="KW-0472">Membrane</keyword>
<evidence type="ECO:0000313" key="2">
    <source>
        <dbReference type="EMBL" id="KAE8355569.1"/>
    </source>
</evidence>
<reference evidence="3" key="1">
    <citation type="submission" date="2019-04" db="EMBL/GenBank/DDBJ databases">
        <title>Friends and foes A comparative genomics studyof 23 Aspergillus species from section Flavi.</title>
        <authorList>
            <consortium name="DOE Joint Genome Institute"/>
            <person name="Kjaerbolling I."/>
            <person name="Vesth T."/>
            <person name="Frisvad J.C."/>
            <person name="Nybo J.L."/>
            <person name="Theobald S."/>
            <person name="Kildgaard S."/>
            <person name="Isbrandt T."/>
            <person name="Kuo A."/>
            <person name="Sato A."/>
            <person name="Lyhne E.K."/>
            <person name="Kogle M.E."/>
            <person name="Wiebenga A."/>
            <person name="Kun R.S."/>
            <person name="Lubbers R.J."/>
            <person name="Makela M.R."/>
            <person name="Barry K."/>
            <person name="Chovatia M."/>
            <person name="Clum A."/>
            <person name="Daum C."/>
            <person name="Haridas S."/>
            <person name="He G."/>
            <person name="LaButti K."/>
            <person name="Lipzen A."/>
            <person name="Mondo S."/>
            <person name="Riley R."/>
            <person name="Salamov A."/>
            <person name="Simmons B.A."/>
            <person name="Magnuson J.K."/>
            <person name="Henrissat B."/>
            <person name="Mortensen U.H."/>
            <person name="Larsen T.O."/>
            <person name="Devries R.P."/>
            <person name="Grigoriev I.V."/>
            <person name="Machida M."/>
            <person name="Baker S.E."/>
            <person name="Andersen M.R."/>
        </authorList>
    </citation>
    <scope>NUCLEOTIDE SEQUENCE [LARGE SCALE GENOMIC DNA]</scope>
    <source>
        <strain evidence="3">CBS 553.77</strain>
    </source>
</reference>
<evidence type="ECO:0000256" key="1">
    <source>
        <dbReference type="SAM" id="Phobius"/>
    </source>
</evidence>
<protein>
    <submittedName>
        <fullName evidence="2">Uncharacterized protein</fullName>
    </submittedName>
</protein>
<organism evidence="2 3">
    <name type="scientific">Aspergillus coremiiformis</name>
    <dbReference type="NCBI Taxonomy" id="138285"/>
    <lineage>
        <taxon>Eukaryota</taxon>
        <taxon>Fungi</taxon>
        <taxon>Dikarya</taxon>
        <taxon>Ascomycota</taxon>
        <taxon>Pezizomycotina</taxon>
        <taxon>Eurotiomycetes</taxon>
        <taxon>Eurotiomycetidae</taxon>
        <taxon>Eurotiales</taxon>
        <taxon>Aspergillaceae</taxon>
        <taxon>Aspergillus</taxon>
        <taxon>Aspergillus subgen. Circumdati</taxon>
    </lineage>
</organism>
<keyword evidence="1" id="KW-1133">Transmembrane helix</keyword>
<feature type="transmembrane region" description="Helical" evidence="1">
    <location>
        <begin position="44"/>
        <end position="67"/>
    </location>
</feature>
<accession>A0A5N6ZFJ5</accession>
<dbReference type="Proteomes" id="UP000327118">
    <property type="component" value="Unassembled WGS sequence"/>
</dbReference>
<sequence>MILIQPFVRRTVGEKVMLLLPFLFLLLIDAHYNVYVRSRRKGGWFVLFTAQSTLASLYISILTPFLLGIKGGFNHC</sequence>
<gene>
    <name evidence="2" type="ORF">BDV28DRAFT_128707</name>
</gene>
<name>A0A5N6ZFJ5_9EURO</name>
<feature type="transmembrane region" description="Helical" evidence="1">
    <location>
        <begin position="12"/>
        <end position="32"/>
    </location>
</feature>
<proteinExistence type="predicted"/>
<dbReference type="EMBL" id="ML739050">
    <property type="protein sequence ID" value="KAE8355569.1"/>
    <property type="molecule type" value="Genomic_DNA"/>
</dbReference>
<keyword evidence="3" id="KW-1185">Reference proteome</keyword>
<keyword evidence="1" id="KW-0812">Transmembrane</keyword>
<evidence type="ECO:0000313" key="3">
    <source>
        <dbReference type="Proteomes" id="UP000327118"/>
    </source>
</evidence>